<comment type="caution">
    <text evidence="2">The sequence shown here is derived from an EMBL/GenBank/DDBJ whole genome shotgun (WGS) entry which is preliminary data.</text>
</comment>
<dbReference type="AlphaFoldDB" id="A0A072N0C6"/>
<name>A0A072N0C6_9GAMM</name>
<dbReference type="PANTHER" id="PTHR43056:SF5">
    <property type="entry name" value="PEPTIDASE S9 PROLYL OLIGOPEPTIDASE CATALYTIC DOMAIN-CONTAINING PROTEIN"/>
    <property type="match status" value="1"/>
</dbReference>
<dbReference type="InterPro" id="IPR029058">
    <property type="entry name" value="AB_hydrolase_fold"/>
</dbReference>
<sequence length="614" mass="66899">MQKTPDCSSEADKLSAEQACAGFRQFAELSVCEGDVFWLASEPDSGQVRLWRAGAAGKAAIDTGPDGVRSRLNGYGGGAFAVLPDFVFWVSDAQALWCLDRRTGQRRLLVPAGGQAWGGLTPDTVRNRLLAVREVDGCQSLVAVTPDDGIATALHTGEDFYSAPALSADGRQIAWYSWALPDMPWYRTRLWVGELDVAGRLLTSTTIDPPAPGSVQQPGFVGSDLWVLSDHAGWWQPFHIRENGRWCGAQAPNLDHANAPWQLAESHSCHLNTGWARVCYRDGIGELWLENNDGGRRVAVDFTDFRSLTCRDEKLLCIAKSACRLDAIIEVCPVTGNVTVLQGGDVPPVAGHLVRPEPVNVPPEPDFPFPLQGFLYPPVSDHPEPPPIIVVAHGGPTSAAYAVYNPQVQFWCQRGFAVVDVNYTGSTGFGRAYRMALKGRWGRADVEDMDRMIRYLDAGGYCDGSRAFIQGRSSGGYTALMAAVSGGEFCALASLFGVSDPLNLRKATHRFESGYLDWLLGDPGASGENWRSVTPTHLAERIACPAIFFQGLQDPVVVPEQTRQMAAALEAQGKTVEVHVFEDEGHGFRQAQNQASVLRNLLRFYRHHGGMATD</sequence>
<dbReference type="InterPro" id="IPR001375">
    <property type="entry name" value="Peptidase_S9_cat"/>
</dbReference>
<evidence type="ECO:0000259" key="1">
    <source>
        <dbReference type="Pfam" id="PF00326"/>
    </source>
</evidence>
<dbReference type="SUPFAM" id="SSF69304">
    <property type="entry name" value="Tricorn protease N-terminal domain"/>
    <property type="match status" value="1"/>
</dbReference>
<proteinExistence type="predicted"/>
<dbReference type="OrthoDB" id="4269629at2"/>
<dbReference type="Gene3D" id="3.40.50.1820">
    <property type="entry name" value="alpha/beta hydrolase"/>
    <property type="match status" value="1"/>
</dbReference>
<accession>A0A072N0C6</accession>
<dbReference type="SUPFAM" id="SSF53474">
    <property type="entry name" value="alpha/beta-Hydrolases"/>
    <property type="match status" value="1"/>
</dbReference>
<evidence type="ECO:0000313" key="3">
    <source>
        <dbReference type="Proteomes" id="UP000035057"/>
    </source>
</evidence>
<evidence type="ECO:0000313" key="2">
    <source>
        <dbReference type="EMBL" id="KEF30657.1"/>
    </source>
</evidence>
<keyword evidence="3" id="KW-1185">Reference proteome</keyword>
<reference evidence="2 3" key="1">
    <citation type="submission" date="2012-12" db="EMBL/GenBank/DDBJ databases">
        <title>Genome assembly of Marinobacter sp. AK21.</title>
        <authorList>
            <person name="Khatri I."/>
            <person name="Kumar R."/>
            <person name="Vaidya B."/>
            <person name="Subramanian S."/>
            <person name="Pinnaka A."/>
        </authorList>
    </citation>
    <scope>NUCLEOTIDE SEQUENCE [LARGE SCALE GENOMIC DNA]</scope>
    <source>
        <strain evidence="2 3">AK21</strain>
    </source>
</reference>
<dbReference type="Proteomes" id="UP000035057">
    <property type="component" value="Unassembled WGS sequence"/>
</dbReference>
<dbReference type="EMBL" id="ANIE01000007">
    <property type="protein sequence ID" value="KEF30657.1"/>
    <property type="molecule type" value="Genomic_DNA"/>
</dbReference>
<dbReference type="Pfam" id="PF00326">
    <property type="entry name" value="Peptidase_S9"/>
    <property type="match status" value="1"/>
</dbReference>
<dbReference type="GO" id="GO:0008236">
    <property type="term" value="F:serine-type peptidase activity"/>
    <property type="evidence" value="ECO:0007669"/>
    <property type="project" value="InterPro"/>
</dbReference>
<dbReference type="InterPro" id="IPR011042">
    <property type="entry name" value="6-blade_b-propeller_TolB-like"/>
</dbReference>
<dbReference type="RefSeq" id="WP_081849545.1">
    <property type="nucleotide sequence ID" value="NZ_ANIE01000007.1"/>
</dbReference>
<dbReference type="GO" id="GO:0006508">
    <property type="term" value="P:proteolysis"/>
    <property type="evidence" value="ECO:0007669"/>
    <property type="project" value="InterPro"/>
</dbReference>
<dbReference type="STRING" id="1137280.D777_02599"/>
<dbReference type="PANTHER" id="PTHR43056">
    <property type="entry name" value="PEPTIDASE S9 PROLYL OLIGOPEPTIDASE"/>
    <property type="match status" value="1"/>
</dbReference>
<feature type="domain" description="Peptidase S9 prolyl oligopeptidase catalytic" evidence="1">
    <location>
        <begin position="406"/>
        <end position="608"/>
    </location>
</feature>
<gene>
    <name evidence="2" type="ORF">D777_02599</name>
</gene>
<dbReference type="Gene3D" id="2.120.10.30">
    <property type="entry name" value="TolB, C-terminal domain"/>
    <property type="match status" value="1"/>
</dbReference>
<dbReference type="PATRIC" id="fig|1137280.3.peg.2416"/>
<dbReference type="InterPro" id="IPR050585">
    <property type="entry name" value="Xaa-Pro_dipeptidyl-ppase/CocE"/>
</dbReference>
<organism evidence="2 3">
    <name type="scientific">Marinobacter nitratireducens</name>
    <dbReference type="NCBI Taxonomy" id="1137280"/>
    <lineage>
        <taxon>Bacteria</taxon>
        <taxon>Pseudomonadati</taxon>
        <taxon>Pseudomonadota</taxon>
        <taxon>Gammaproteobacteria</taxon>
        <taxon>Pseudomonadales</taxon>
        <taxon>Marinobacteraceae</taxon>
        <taxon>Marinobacter</taxon>
    </lineage>
</organism>
<protein>
    <submittedName>
        <fullName evidence="2">Coenzyme PQQ synthesis protein F</fullName>
    </submittedName>
</protein>